<dbReference type="InterPro" id="IPR035940">
    <property type="entry name" value="CAP_sf"/>
</dbReference>
<keyword evidence="1" id="KW-0732">Signal</keyword>
<evidence type="ECO:0000256" key="1">
    <source>
        <dbReference type="SAM" id="SignalP"/>
    </source>
</evidence>
<protein>
    <recommendedName>
        <fullName evidence="2">SCP domain-containing protein</fullName>
    </recommendedName>
</protein>
<keyword evidence="4" id="KW-1185">Reference proteome</keyword>
<accession>A0A085LJW6</accession>
<dbReference type="AlphaFoldDB" id="A0A085LJW6"/>
<proteinExistence type="predicted"/>
<evidence type="ECO:0000259" key="2">
    <source>
        <dbReference type="SMART" id="SM00198"/>
    </source>
</evidence>
<feature type="domain" description="SCP" evidence="2">
    <location>
        <begin position="29"/>
        <end position="168"/>
    </location>
</feature>
<dbReference type="SMART" id="SM00198">
    <property type="entry name" value="SCP"/>
    <property type="match status" value="1"/>
</dbReference>
<evidence type="ECO:0000313" key="4">
    <source>
        <dbReference type="Proteomes" id="UP000030764"/>
    </source>
</evidence>
<dbReference type="EMBL" id="KL363597">
    <property type="protein sequence ID" value="KFD45262.1"/>
    <property type="molecule type" value="Genomic_DNA"/>
</dbReference>
<dbReference type="InterPro" id="IPR014044">
    <property type="entry name" value="CAP_dom"/>
</dbReference>
<dbReference type="CDD" id="cd05380">
    <property type="entry name" value="CAP_euk"/>
    <property type="match status" value="1"/>
</dbReference>
<dbReference type="SUPFAM" id="SSF55797">
    <property type="entry name" value="PR-1-like"/>
    <property type="match status" value="1"/>
</dbReference>
<organism evidence="3 4">
    <name type="scientific">Trichuris suis</name>
    <name type="common">pig whipworm</name>
    <dbReference type="NCBI Taxonomy" id="68888"/>
    <lineage>
        <taxon>Eukaryota</taxon>
        <taxon>Metazoa</taxon>
        <taxon>Ecdysozoa</taxon>
        <taxon>Nematoda</taxon>
        <taxon>Enoplea</taxon>
        <taxon>Dorylaimia</taxon>
        <taxon>Trichinellida</taxon>
        <taxon>Trichuridae</taxon>
        <taxon>Trichuris</taxon>
    </lineage>
</organism>
<dbReference type="Proteomes" id="UP000030764">
    <property type="component" value="Unassembled WGS sequence"/>
</dbReference>
<dbReference type="Pfam" id="PF00188">
    <property type="entry name" value="CAP"/>
    <property type="match status" value="1"/>
</dbReference>
<gene>
    <name evidence="3" type="ORF">M513_13861</name>
</gene>
<feature type="signal peptide" evidence="1">
    <location>
        <begin position="1"/>
        <end position="18"/>
    </location>
</feature>
<name>A0A085LJW6_9BILA</name>
<dbReference type="Gene3D" id="3.40.33.10">
    <property type="entry name" value="CAP"/>
    <property type="match status" value="1"/>
</dbReference>
<evidence type="ECO:0000313" key="3">
    <source>
        <dbReference type="EMBL" id="KFD45262.1"/>
    </source>
</evidence>
<feature type="chain" id="PRO_5001794594" description="SCP domain-containing protein" evidence="1">
    <location>
        <begin position="19"/>
        <end position="360"/>
    </location>
</feature>
<reference evidence="3 4" key="1">
    <citation type="journal article" date="2014" name="Nat. Genet.">
        <title>Genome and transcriptome of the porcine whipworm Trichuris suis.</title>
        <authorList>
            <person name="Jex A.R."/>
            <person name="Nejsum P."/>
            <person name="Schwarz E.M."/>
            <person name="Hu L."/>
            <person name="Young N.D."/>
            <person name="Hall R.S."/>
            <person name="Korhonen P.K."/>
            <person name="Liao S."/>
            <person name="Thamsborg S."/>
            <person name="Xia J."/>
            <person name="Xu P."/>
            <person name="Wang S."/>
            <person name="Scheerlinck J.P."/>
            <person name="Hofmann A."/>
            <person name="Sternberg P.W."/>
            <person name="Wang J."/>
            <person name="Gasser R.B."/>
        </authorList>
    </citation>
    <scope>NUCLEOTIDE SEQUENCE [LARGE SCALE GENOMIC DNA]</scope>
    <source>
        <strain evidence="3">DCEP-RM93M</strain>
    </source>
</reference>
<sequence>MRLAKLFVFAYEIALTFGLQGEIETLTDAEREKILTSLNKFRGEIKSGNMECLTAWDKELEEKAQSDAAKCMDSVDGGEKGVAVIYVATDSTSVDEYINQLNLMKQMYQYETNKCNSPDGTDTACKNYKQFVWWQGGKIGCSKAICRAPPSTTSTMMICYFEKKAKEGVPYALTDACSFCQAGYDCVSDLCCVRAQPSSGSSCGVKPKGLVPLHRMVHKIRKDTILTPSNLRKAQLLGMSYEDMGTFGYISPTQQKDCAAMTSLIEMKALGRCDYVYVTGEEFLAYYAQKSYSYISTVGYVVEMEGFCSANVTAYQFMRLSAYNYYTPSREEAKVLLTRAGLNSQYWFVDKPFALWETPE</sequence>